<organism evidence="1 2">
    <name type="scientific">Methanocella conradii (strain DSM 24694 / JCM 17849 / CGMCC 1.5162 / HZ254)</name>
    <dbReference type="NCBI Taxonomy" id="1041930"/>
    <lineage>
        <taxon>Archaea</taxon>
        <taxon>Methanobacteriati</taxon>
        <taxon>Methanobacteriota</taxon>
        <taxon>Stenosarchaea group</taxon>
        <taxon>Methanomicrobia</taxon>
        <taxon>Methanocellales</taxon>
        <taxon>Methanocellaceae</taxon>
        <taxon>Methanocella</taxon>
    </lineage>
</organism>
<dbReference type="EMBL" id="CP003243">
    <property type="protein sequence ID" value="AFD00939.1"/>
    <property type="molecule type" value="Genomic_DNA"/>
</dbReference>
<accession>H8I9X9</accession>
<keyword evidence="2" id="KW-1185">Reference proteome</keyword>
<name>H8I9X9_METCZ</name>
<sequence length="50" mass="5587">MKSSLKDIESIIFSWIRGELLEALKNAEEAKRFLKNVPKGLARKQAGSAL</sequence>
<dbReference type="AlphaFoldDB" id="H8I9X9"/>
<dbReference type="HOGENOM" id="CLU_3113051_0_0_2"/>
<reference evidence="1 2" key="1">
    <citation type="journal article" date="2012" name="J. Bacteriol.">
        <title>Complete genome sequence of a thermophilic methanogen, Methanocella conradii HZ254, isolated from Chinese rice field soil.</title>
        <authorList>
            <person name="Lu Z."/>
            <person name="Lu Y."/>
        </authorList>
    </citation>
    <scope>NUCLEOTIDE SEQUENCE [LARGE SCALE GENOMIC DNA]</scope>
    <source>
        <strain evidence="2">DSM 24694 / JCM 17849 / CGMCC 1.5162 / HZ254</strain>
    </source>
</reference>
<dbReference type="GeneID" id="43501138"/>
<protein>
    <submittedName>
        <fullName evidence="1">Uncharacterized protein</fullName>
    </submittedName>
</protein>
<evidence type="ECO:0000313" key="2">
    <source>
        <dbReference type="Proteomes" id="UP000005233"/>
    </source>
</evidence>
<evidence type="ECO:0000313" key="1">
    <source>
        <dbReference type="EMBL" id="AFD00939.1"/>
    </source>
</evidence>
<dbReference type="KEGG" id="mez:Mtc_2204"/>
<dbReference type="Proteomes" id="UP000005233">
    <property type="component" value="Chromosome"/>
</dbReference>
<dbReference type="STRING" id="1041930.Mtc_2204"/>
<dbReference type="RefSeq" id="WP_014406770.1">
    <property type="nucleotide sequence ID" value="NC_017034.1"/>
</dbReference>
<gene>
    <name evidence="1" type="ordered locus">Mtc_2204</name>
</gene>
<proteinExistence type="predicted"/>